<sequence length="204" mass="24751">MKNEFRKICFNMNKHNKYYYSKKIGWQLYKLCKHHKNILFFIPMDTEVDIHWVLKKLRREKKNIFVPFMEDLSFKMVKYQLPLIKKKFSILEPDNKQKTRIKIDLAIVPIVGIDLTFRRIGFGKGMYDRFFDKLGYRPKVVFVQLKPCFSKNVLTQKHDVRADEYISFNIYKRSKNDSFNNFSRYDIIRSRGIYYRKKNGCGKV</sequence>
<dbReference type="PANTHER" id="PTHR23407">
    <property type="entry name" value="ATPASE INHIBITOR/5-FORMYLTETRAHYDROFOLATE CYCLO-LIGASE"/>
    <property type="match status" value="1"/>
</dbReference>
<gene>
    <name evidence="5" type="ordered locus">NAMH_1531</name>
</gene>
<dbReference type="InterPro" id="IPR024185">
    <property type="entry name" value="FTHF_cligase-like_sf"/>
</dbReference>
<keyword evidence="4" id="KW-0460">Magnesium</keyword>
<dbReference type="GO" id="GO:0035999">
    <property type="term" value="P:tetrahydrofolate interconversion"/>
    <property type="evidence" value="ECO:0007669"/>
    <property type="project" value="TreeGrafter"/>
</dbReference>
<comment type="catalytic activity">
    <reaction evidence="4">
        <text>(6S)-5-formyl-5,6,7,8-tetrahydrofolate + ATP = (6R)-5,10-methenyltetrahydrofolate + ADP + phosphate</text>
        <dbReference type="Rhea" id="RHEA:10488"/>
        <dbReference type="ChEBI" id="CHEBI:30616"/>
        <dbReference type="ChEBI" id="CHEBI:43474"/>
        <dbReference type="ChEBI" id="CHEBI:57455"/>
        <dbReference type="ChEBI" id="CHEBI:57457"/>
        <dbReference type="ChEBI" id="CHEBI:456216"/>
        <dbReference type="EC" id="6.3.3.2"/>
    </reaction>
</comment>
<dbReference type="Gene3D" id="3.40.50.10420">
    <property type="entry name" value="NagB/RpiA/CoA transferase-like"/>
    <property type="match status" value="1"/>
</dbReference>
<reference evidence="5 6" key="1">
    <citation type="journal article" date="2009" name="PLoS Genet.">
        <title>Adaptations to submarine hydrothermal environments exemplified by the genome of Nautilia profundicola.</title>
        <authorList>
            <person name="Campbell B.J."/>
            <person name="Smith J.L."/>
            <person name="Hanson T.E."/>
            <person name="Klotz M.G."/>
            <person name="Stein L.Y."/>
            <person name="Lee C.K."/>
            <person name="Wu D."/>
            <person name="Robinson J.M."/>
            <person name="Khouri H.M."/>
            <person name="Eisen J.A."/>
            <person name="Cary S.C."/>
        </authorList>
    </citation>
    <scope>NUCLEOTIDE SEQUENCE [LARGE SCALE GENOMIC DNA]</scope>
    <source>
        <strain evidence="6">ATCC BAA-1463 / DSM 18972 / AmH</strain>
    </source>
</reference>
<dbReference type="GO" id="GO:0030272">
    <property type="term" value="F:5-formyltetrahydrofolate cyclo-ligase activity"/>
    <property type="evidence" value="ECO:0007669"/>
    <property type="project" value="UniProtKB-EC"/>
</dbReference>
<dbReference type="Pfam" id="PF01812">
    <property type="entry name" value="5-FTHF_cyc-lig"/>
    <property type="match status" value="1"/>
</dbReference>
<evidence type="ECO:0000256" key="2">
    <source>
        <dbReference type="ARBA" id="ARBA00022741"/>
    </source>
</evidence>
<evidence type="ECO:0000256" key="4">
    <source>
        <dbReference type="RuleBase" id="RU361279"/>
    </source>
</evidence>
<accession>B9L6D2</accession>
<dbReference type="GO" id="GO:0005524">
    <property type="term" value="F:ATP binding"/>
    <property type="evidence" value="ECO:0007669"/>
    <property type="project" value="UniProtKB-KW"/>
</dbReference>
<dbReference type="EC" id="6.3.3.2" evidence="4"/>
<dbReference type="HOGENOM" id="CLU_066245_3_0_7"/>
<evidence type="ECO:0000256" key="1">
    <source>
        <dbReference type="ARBA" id="ARBA00010638"/>
    </source>
</evidence>
<dbReference type="AlphaFoldDB" id="B9L6D2"/>
<dbReference type="InterPro" id="IPR002698">
    <property type="entry name" value="FTHF_cligase"/>
</dbReference>
<dbReference type="SUPFAM" id="SSF100950">
    <property type="entry name" value="NagB/RpiA/CoA transferase-like"/>
    <property type="match status" value="1"/>
</dbReference>
<dbReference type="RefSeq" id="WP_015902331.1">
    <property type="nucleotide sequence ID" value="NC_012115.1"/>
</dbReference>
<keyword evidence="2 4" id="KW-0547">Nucleotide-binding</keyword>
<name>B9L6D2_NAUPA</name>
<dbReference type="PANTHER" id="PTHR23407:SF1">
    <property type="entry name" value="5-FORMYLTETRAHYDROFOLATE CYCLO-LIGASE"/>
    <property type="match status" value="1"/>
</dbReference>
<evidence type="ECO:0000313" key="5">
    <source>
        <dbReference type="EMBL" id="ACM93279.1"/>
    </source>
</evidence>
<dbReference type="GO" id="GO:0046872">
    <property type="term" value="F:metal ion binding"/>
    <property type="evidence" value="ECO:0007669"/>
    <property type="project" value="UniProtKB-KW"/>
</dbReference>
<organism evidence="5 6">
    <name type="scientific">Nautilia profundicola (strain ATCC BAA-1463 / DSM 18972 / AmH)</name>
    <dbReference type="NCBI Taxonomy" id="598659"/>
    <lineage>
        <taxon>Bacteria</taxon>
        <taxon>Pseudomonadati</taxon>
        <taxon>Campylobacterota</taxon>
        <taxon>Epsilonproteobacteria</taxon>
        <taxon>Nautiliales</taxon>
        <taxon>Nautiliaceae</taxon>
        <taxon>Nautilia</taxon>
    </lineage>
</organism>
<dbReference type="NCBIfam" id="TIGR02727">
    <property type="entry name" value="MTHFS_bact"/>
    <property type="match status" value="1"/>
</dbReference>
<comment type="similarity">
    <text evidence="1 4">Belongs to the 5-formyltetrahydrofolate cyclo-ligase family.</text>
</comment>
<evidence type="ECO:0000256" key="3">
    <source>
        <dbReference type="ARBA" id="ARBA00022840"/>
    </source>
</evidence>
<dbReference type="OrthoDB" id="9801938at2"/>
<proteinExistence type="inferred from homology"/>
<keyword evidence="6" id="KW-1185">Reference proteome</keyword>
<comment type="cofactor">
    <cofactor evidence="4">
        <name>Mg(2+)</name>
        <dbReference type="ChEBI" id="CHEBI:18420"/>
    </cofactor>
</comment>
<protein>
    <recommendedName>
        <fullName evidence="4">5-formyltetrahydrofolate cyclo-ligase</fullName>
        <ecNumber evidence="4">6.3.3.2</ecNumber>
    </recommendedName>
</protein>
<keyword evidence="4" id="KW-0479">Metal-binding</keyword>
<evidence type="ECO:0000313" key="6">
    <source>
        <dbReference type="Proteomes" id="UP000000448"/>
    </source>
</evidence>
<keyword evidence="3 4" id="KW-0067">ATP-binding</keyword>
<dbReference type="eggNOG" id="COG0212">
    <property type="taxonomic scope" value="Bacteria"/>
</dbReference>
<dbReference type="KEGG" id="nam:NAMH_1531"/>
<dbReference type="GO" id="GO:0009396">
    <property type="term" value="P:folic acid-containing compound biosynthetic process"/>
    <property type="evidence" value="ECO:0007669"/>
    <property type="project" value="TreeGrafter"/>
</dbReference>
<dbReference type="InterPro" id="IPR037171">
    <property type="entry name" value="NagB/RpiA_transferase-like"/>
</dbReference>
<dbReference type="STRING" id="598659.NAMH_1531"/>
<dbReference type="Proteomes" id="UP000000448">
    <property type="component" value="Chromosome"/>
</dbReference>
<keyword evidence="5" id="KW-0436">Ligase</keyword>
<dbReference type="EMBL" id="CP001279">
    <property type="protein sequence ID" value="ACM93279.1"/>
    <property type="molecule type" value="Genomic_DNA"/>
</dbReference>